<dbReference type="PROSITE" id="PS51257">
    <property type="entry name" value="PROKAR_LIPOPROTEIN"/>
    <property type="match status" value="1"/>
</dbReference>
<dbReference type="InterPro" id="IPR000914">
    <property type="entry name" value="SBP_5_dom"/>
</dbReference>
<dbReference type="Gene3D" id="3.40.190.10">
    <property type="entry name" value="Periplasmic binding protein-like II"/>
    <property type="match status" value="1"/>
</dbReference>
<evidence type="ECO:0000256" key="1">
    <source>
        <dbReference type="SAM" id="SignalP"/>
    </source>
</evidence>
<dbReference type="GO" id="GO:0043190">
    <property type="term" value="C:ATP-binding cassette (ABC) transporter complex"/>
    <property type="evidence" value="ECO:0007669"/>
    <property type="project" value="InterPro"/>
</dbReference>
<proteinExistence type="predicted"/>
<protein>
    <submittedName>
        <fullName evidence="3">Peptide/nickel transport system substrate-binding protein</fullName>
    </submittedName>
</protein>
<dbReference type="GO" id="GO:0042597">
    <property type="term" value="C:periplasmic space"/>
    <property type="evidence" value="ECO:0007669"/>
    <property type="project" value="UniProtKB-ARBA"/>
</dbReference>
<feature type="domain" description="Solute-binding protein family 5" evidence="2">
    <location>
        <begin position="84"/>
        <end position="412"/>
    </location>
</feature>
<dbReference type="AlphaFoldDB" id="A0A1H1X3Z1"/>
<dbReference type="RefSeq" id="WP_092655813.1">
    <property type="nucleotide sequence ID" value="NZ_LT629732.1"/>
</dbReference>
<gene>
    <name evidence="3" type="ORF">SAMN04489717_4778</name>
</gene>
<dbReference type="STRING" id="117157.SAMN04489717_4778"/>
<feature type="chain" id="PRO_5009265143" evidence="1">
    <location>
        <begin position="25"/>
        <end position="506"/>
    </location>
</feature>
<name>A0A1H1X3Z1_9ACTN</name>
<keyword evidence="4" id="KW-1185">Reference proteome</keyword>
<evidence type="ECO:0000313" key="3">
    <source>
        <dbReference type="EMBL" id="SDT03299.1"/>
    </source>
</evidence>
<dbReference type="GO" id="GO:0015833">
    <property type="term" value="P:peptide transport"/>
    <property type="evidence" value="ECO:0007669"/>
    <property type="project" value="TreeGrafter"/>
</dbReference>
<dbReference type="CDD" id="cd08494">
    <property type="entry name" value="PBP2_NikA_DppA_OppA_like_6"/>
    <property type="match status" value="1"/>
</dbReference>
<dbReference type="Pfam" id="PF00496">
    <property type="entry name" value="SBP_bac_5"/>
    <property type="match status" value="1"/>
</dbReference>
<dbReference type="InterPro" id="IPR030678">
    <property type="entry name" value="Peptide/Ni-bd"/>
</dbReference>
<keyword evidence="1" id="KW-0732">Signal</keyword>
<dbReference type="EMBL" id="LT629732">
    <property type="protein sequence ID" value="SDT03299.1"/>
    <property type="molecule type" value="Genomic_DNA"/>
</dbReference>
<feature type="signal peptide" evidence="1">
    <location>
        <begin position="1"/>
        <end position="24"/>
    </location>
</feature>
<dbReference type="PANTHER" id="PTHR30290">
    <property type="entry name" value="PERIPLASMIC BINDING COMPONENT OF ABC TRANSPORTER"/>
    <property type="match status" value="1"/>
</dbReference>
<evidence type="ECO:0000313" key="4">
    <source>
        <dbReference type="Proteomes" id="UP000198983"/>
    </source>
</evidence>
<organism evidence="3 4">
    <name type="scientific">Actinopolymorpha singaporensis</name>
    <dbReference type="NCBI Taxonomy" id="117157"/>
    <lineage>
        <taxon>Bacteria</taxon>
        <taxon>Bacillati</taxon>
        <taxon>Actinomycetota</taxon>
        <taxon>Actinomycetes</taxon>
        <taxon>Propionibacteriales</taxon>
        <taxon>Actinopolymorphaceae</taxon>
        <taxon>Actinopolymorpha</taxon>
    </lineage>
</organism>
<evidence type="ECO:0000259" key="2">
    <source>
        <dbReference type="Pfam" id="PF00496"/>
    </source>
</evidence>
<dbReference type="PIRSF" id="PIRSF002741">
    <property type="entry name" value="MppA"/>
    <property type="match status" value="1"/>
</dbReference>
<sequence>MGRIPRRSMIIGALVALTLTAACSAGSGTTGDSDRKDHTSTLSVGFSAEPVSLDFTRNDGAAIPQALLVNVYEGLVKLDAHGRIVPLLAGRWKVSPDRRTYTFTLRKGVTFSDGRPFTAQDAAFSINRVKTGWTTSLKAGMDVVQDARAASPTSLVVTLKRPSNQWLFAMTTRIGAMFSRTGVSKLATKPVGTGPYVLDHWNRGDELVLKARKGYWGTEPAVRQVTLKYFKDPTAMNNAMRTGGIDVVSTVQAPESLAEFKDRSKYRVIEGTSNAEVVLSYNNAKPPLTDRRVRQALSYAIDRKAVLDTAWAGHGTLIGSMVPPTDPWYENLSGTYPYDPAKARRLLAQAGHPRLTLRLRIPNLPYAVASAQVVKSQLADVGVSAKIDVLEFPARWLDVVFTKADYDMSIIAHVEPRDITTFGNPDYYWRYDNPRVRELLDQADSGTPAVQVAKMRQVARTITGDAAADWLFLLPNLMVADPAVHGLPTNVVSEAFDLTACSWARS</sequence>
<dbReference type="SUPFAM" id="SSF53850">
    <property type="entry name" value="Periplasmic binding protein-like II"/>
    <property type="match status" value="1"/>
</dbReference>
<dbReference type="GO" id="GO:1904680">
    <property type="term" value="F:peptide transmembrane transporter activity"/>
    <property type="evidence" value="ECO:0007669"/>
    <property type="project" value="TreeGrafter"/>
</dbReference>
<dbReference type="OrthoDB" id="9796817at2"/>
<accession>A0A1H1X3Z1</accession>
<reference evidence="3 4" key="1">
    <citation type="submission" date="2016-10" db="EMBL/GenBank/DDBJ databases">
        <authorList>
            <person name="de Groot N.N."/>
        </authorList>
    </citation>
    <scope>NUCLEOTIDE SEQUENCE [LARGE SCALE GENOMIC DNA]</scope>
    <source>
        <strain evidence="3 4">DSM 22024</strain>
    </source>
</reference>
<dbReference type="Proteomes" id="UP000198983">
    <property type="component" value="Chromosome I"/>
</dbReference>
<dbReference type="Gene3D" id="3.10.105.10">
    <property type="entry name" value="Dipeptide-binding Protein, Domain 3"/>
    <property type="match status" value="1"/>
</dbReference>
<dbReference type="InterPro" id="IPR039424">
    <property type="entry name" value="SBP_5"/>
</dbReference>